<dbReference type="Proteomes" id="UP001359559">
    <property type="component" value="Unassembled WGS sequence"/>
</dbReference>
<reference evidence="7 8" key="1">
    <citation type="submission" date="2024-01" db="EMBL/GenBank/DDBJ databases">
        <title>The genomes of 5 underutilized Papilionoideae crops provide insights into root nodulation and disease resistance.</title>
        <authorList>
            <person name="Yuan L."/>
        </authorList>
    </citation>
    <scope>NUCLEOTIDE SEQUENCE [LARGE SCALE GENOMIC DNA]</scope>
    <source>
        <strain evidence="7">LY-2023</strain>
        <tissue evidence="7">Leaf</tissue>
    </source>
</reference>
<dbReference type="InterPro" id="IPR016159">
    <property type="entry name" value="Cullin_repeat-like_dom_sf"/>
</dbReference>
<keyword evidence="8" id="KW-1185">Reference proteome</keyword>
<dbReference type="SUPFAM" id="SSF74788">
    <property type="entry name" value="Cullin repeat-like"/>
    <property type="match status" value="1"/>
</dbReference>
<keyword evidence="5" id="KW-1133">Transmembrane helix</keyword>
<evidence type="ECO:0000259" key="6">
    <source>
        <dbReference type="Pfam" id="PF03081"/>
    </source>
</evidence>
<dbReference type="InterPro" id="IPR046364">
    <property type="entry name" value="Exo70_C"/>
</dbReference>
<feature type="compositionally biased region" description="Polar residues" evidence="4">
    <location>
        <begin position="243"/>
        <end position="253"/>
    </location>
</feature>
<feature type="domain" description="Exocyst complex subunit Exo70 C-terminal" evidence="6">
    <location>
        <begin position="389"/>
        <end position="731"/>
    </location>
</feature>
<comment type="function">
    <text evidence="3">Component of the exocyst complex.</text>
</comment>
<evidence type="ECO:0000256" key="1">
    <source>
        <dbReference type="ARBA" id="ARBA00006756"/>
    </source>
</evidence>
<keyword evidence="3" id="KW-0268">Exocytosis</keyword>
<evidence type="ECO:0000256" key="5">
    <source>
        <dbReference type="SAM" id="Phobius"/>
    </source>
</evidence>
<evidence type="ECO:0000256" key="4">
    <source>
        <dbReference type="SAM" id="MobiDB-lite"/>
    </source>
</evidence>
<sequence length="751" mass="85722">MVNRIPRMLIRENLWRFVCFTSSVVGLLCYALGSSFSHLFGKWSWWKILLYIAFSFIICLAVLYAKVWQASTMRLKAHLAFLVLIITSIYSFFLDKEVKGKPDAYSLVSLASFAVMSLCLTRQTHCGFEVDLLYFFSGCLIVQLMKIKLWLVTVGICYSYSLIILRSSLDPQPGSGYHATFPSDSNQDDHVILQVQSVSLEASSCSSIQVNSSQANTGSANAHLINSDSAIESPPENGDLGSLNHSVTSPQDNSDSDHIMPQLMACIKTLKKKNQKVIGTVFKNVEEYLQKPMRELSNLESSFNYHENRNDIPVPSLQYDATLVMDLLPSRIINDLHETVKLIQAAGFEERCCRSYSSFRREFLRQCLSRFGLQVQDLSMEDISKKTENWIKASTVTLRILFPNERRLCDRVFEGFPSTADISFTQICKYLTIHLLEFANNIATWSHLPNVFLQIAPKVFETLNDLMPEFESLFSDQYSVWLSDEAFKVWKKLKEANVGIFIQLENFVCSDNAQVAALDGRVHLVTMAVMNCLRHVCNSIEISSKQVFAEHSLVPDPDGKSPSVRDKMTQIMELLEINLEAKSKNYTNPALGCVFMMNNLRCIEIFARNHTVITLFGKDWIQKYTLKTQECLKLYQRSSWNEVLDLLKLDNNESVTLDAVADSMKEKLYLFNMHFDKICSVQSKWHVVDKRLRKDILTSLENILLPMYGKFIGRFQDVLRQDAYDYIKYGMFGIQDGLNHLFGANMVVSIS</sequence>
<dbReference type="PANTHER" id="PTHR12542">
    <property type="entry name" value="EXOCYST COMPLEX PROTEIN EXO70"/>
    <property type="match status" value="1"/>
</dbReference>
<feature type="transmembrane region" description="Helical" evidence="5">
    <location>
        <begin position="45"/>
        <end position="65"/>
    </location>
</feature>
<feature type="region of interest" description="Disordered" evidence="4">
    <location>
        <begin position="228"/>
        <end position="255"/>
    </location>
</feature>
<dbReference type="EMBL" id="JAYKXN010000003">
    <property type="protein sequence ID" value="KAK7300874.1"/>
    <property type="molecule type" value="Genomic_DNA"/>
</dbReference>
<dbReference type="InterPro" id="IPR004140">
    <property type="entry name" value="Exo70"/>
</dbReference>
<comment type="caution">
    <text evidence="7">The sequence shown here is derived from an EMBL/GenBank/DDBJ whole genome shotgun (WGS) entry which is preliminary data.</text>
</comment>
<gene>
    <name evidence="7" type="ORF">RJT34_11725</name>
</gene>
<keyword evidence="2 3" id="KW-0813">Transport</keyword>
<feature type="transmembrane region" description="Helical" evidence="5">
    <location>
        <begin position="105"/>
        <end position="121"/>
    </location>
</feature>
<feature type="transmembrane region" description="Helical" evidence="5">
    <location>
        <begin position="14"/>
        <end position="33"/>
    </location>
</feature>
<evidence type="ECO:0000313" key="7">
    <source>
        <dbReference type="EMBL" id="KAK7300874.1"/>
    </source>
</evidence>
<dbReference type="GO" id="GO:0005546">
    <property type="term" value="F:phosphatidylinositol-4,5-bisphosphate binding"/>
    <property type="evidence" value="ECO:0007669"/>
    <property type="project" value="InterPro"/>
</dbReference>
<feature type="transmembrane region" description="Helical" evidence="5">
    <location>
        <begin position="77"/>
        <end position="93"/>
    </location>
</feature>
<dbReference type="Gene3D" id="1.20.1280.170">
    <property type="entry name" value="Exocyst complex component Exo70"/>
    <property type="match status" value="1"/>
</dbReference>
<accession>A0AAN9PKB1</accession>
<keyword evidence="5" id="KW-0472">Membrane</keyword>
<keyword evidence="5" id="KW-0812">Transmembrane</keyword>
<keyword evidence="3" id="KW-0653">Protein transport</keyword>
<evidence type="ECO:0000256" key="2">
    <source>
        <dbReference type="ARBA" id="ARBA00022448"/>
    </source>
</evidence>
<dbReference type="AlphaFoldDB" id="A0AAN9PKB1"/>
<dbReference type="GO" id="GO:0000145">
    <property type="term" value="C:exocyst"/>
    <property type="evidence" value="ECO:0007669"/>
    <property type="project" value="InterPro"/>
</dbReference>
<dbReference type="Pfam" id="PF03081">
    <property type="entry name" value="Exo70_C"/>
    <property type="match status" value="1"/>
</dbReference>
<comment type="similarity">
    <text evidence="1 3">Belongs to the EXO70 family.</text>
</comment>
<evidence type="ECO:0000256" key="3">
    <source>
        <dbReference type="RuleBase" id="RU365026"/>
    </source>
</evidence>
<protein>
    <recommendedName>
        <fullName evidence="3">Exocyst subunit Exo70 family protein</fullName>
    </recommendedName>
</protein>
<proteinExistence type="inferred from homology"/>
<dbReference type="PANTHER" id="PTHR12542:SF180">
    <property type="entry name" value="EXOCYST SUBUNIT EXO70 FAMILY PROTEIN"/>
    <property type="match status" value="1"/>
</dbReference>
<dbReference type="GO" id="GO:0015031">
    <property type="term" value="P:protein transport"/>
    <property type="evidence" value="ECO:0007669"/>
    <property type="project" value="UniProtKB-KW"/>
</dbReference>
<feature type="transmembrane region" description="Helical" evidence="5">
    <location>
        <begin position="133"/>
        <end position="161"/>
    </location>
</feature>
<name>A0AAN9PKB1_CLITE</name>
<organism evidence="7 8">
    <name type="scientific">Clitoria ternatea</name>
    <name type="common">Butterfly pea</name>
    <dbReference type="NCBI Taxonomy" id="43366"/>
    <lineage>
        <taxon>Eukaryota</taxon>
        <taxon>Viridiplantae</taxon>
        <taxon>Streptophyta</taxon>
        <taxon>Embryophyta</taxon>
        <taxon>Tracheophyta</taxon>
        <taxon>Spermatophyta</taxon>
        <taxon>Magnoliopsida</taxon>
        <taxon>eudicotyledons</taxon>
        <taxon>Gunneridae</taxon>
        <taxon>Pentapetalae</taxon>
        <taxon>rosids</taxon>
        <taxon>fabids</taxon>
        <taxon>Fabales</taxon>
        <taxon>Fabaceae</taxon>
        <taxon>Papilionoideae</taxon>
        <taxon>50 kb inversion clade</taxon>
        <taxon>NPAAA clade</taxon>
        <taxon>indigoferoid/millettioid clade</taxon>
        <taxon>Phaseoleae</taxon>
        <taxon>Clitoria</taxon>
    </lineage>
</organism>
<evidence type="ECO:0000313" key="8">
    <source>
        <dbReference type="Proteomes" id="UP001359559"/>
    </source>
</evidence>
<dbReference type="GO" id="GO:0006887">
    <property type="term" value="P:exocytosis"/>
    <property type="evidence" value="ECO:0007669"/>
    <property type="project" value="UniProtKB-KW"/>
</dbReference>